<proteinExistence type="predicted"/>
<gene>
    <name evidence="2" type="ORF">ACFPRH_33795</name>
</gene>
<keyword evidence="3" id="KW-1185">Reference proteome</keyword>
<dbReference type="InterPro" id="IPR040843">
    <property type="entry name" value="RAMA"/>
</dbReference>
<name>A0ABW0ASG2_9ACTN</name>
<accession>A0ABW0ASG2</accession>
<dbReference type="RefSeq" id="WP_344485978.1">
    <property type="nucleotide sequence ID" value="NZ_BAAASB010000032.1"/>
</dbReference>
<organism evidence="2 3">
    <name type="scientific">Streptomyces amakusaensis</name>
    <dbReference type="NCBI Taxonomy" id="67271"/>
    <lineage>
        <taxon>Bacteria</taxon>
        <taxon>Bacillati</taxon>
        <taxon>Actinomycetota</taxon>
        <taxon>Actinomycetes</taxon>
        <taxon>Kitasatosporales</taxon>
        <taxon>Streptomycetaceae</taxon>
        <taxon>Streptomyces</taxon>
    </lineage>
</organism>
<dbReference type="Pfam" id="PF18755">
    <property type="entry name" value="RAMA"/>
    <property type="match status" value="1"/>
</dbReference>
<reference evidence="3" key="1">
    <citation type="journal article" date="2019" name="Int. J. Syst. Evol. Microbiol.">
        <title>The Global Catalogue of Microorganisms (GCM) 10K type strain sequencing project: providing services to taxonomists for standard genome sequencing and annotation.</title>
        <authorList>
            <consortium name="The Broad Institute Genomics Platform"/>
            <consortium name="The Broad Institute Genome Sequencing Center for Infectious Disease"/>
            <person name="Wu L."/>
            <person name="Ma J."/>
        </authorList>
    </citation>
    <scope>NUCLEOTIDE SEQUENCE [LARGE SCALE GENOMIC DNA]</scope>
    <source>
        <strain evidence="3">PCU 266</strain>
    </source>
</reference>
<dbReference type="EMBL" id="JBHSKP010000040">
    <property type="protein sequence ID" value="MFC5156700.1"/>
    <property type="molecule type" value="Genomic_DNA"/>
</dbReference>
<sequence>MPTVSLHFDNSVIARLVAAGPGETVHLTLSVDVSSGAAPSADARPAGVVAPQGPLAGLLLEGLLAAGDVLSFRQQRAGREAVATVSSDGRLVVEGHAVPYASPSKAASAVTGSPANGWLMWRTADGRALDDLRNQLRQD</sequence>
<feature type="domain" description="RAMA" evidence="1">
    <location>
        <begin position="48"/>
        <end position="138"/>
    </location>
</feature>
<evidence type="ECO:0000313" key="3">
    <source>
        <dbReference type="Proteomes" id="UP001596160"/>
    </source>
</evidence>
<comment type="caution">
    <text evidence="2">The sequence shown here is derived from an EMBL/GenBank/DDBJ whole genome shotgun (WGS) entry which is preliminary data.</text>
</comment>
<evidence type="ECO:0000259" key="1">
    <source>
        <dbReference type="Pfam" id="PF18755"/>
    </source>
</evidence>
<evidence type="ECO:0000313" key="2">
    <source>
        <dbReference type="EMBL" id="MFC5156700.1"/>
    </source>
</evidence>
<dbReference type="Proteomes" id="UP001596160">
    <property type="component" value="Unassembled WGS sequence"/>
</dbReference>
<protein>
    <submittedName>
        <fullName evidence="2">DUF4357 domain-containing protein</fullName>
    </submittedName>
</protein>